<sequence length="226" mass="26016">MSNKLNISVFIGIISAPIVLCYFLKKRYKQLVTDLEKDPKQSTYYECMFFDYRNFCCKPHLISKQECGYICSYTRLERLLRYIGSAKKSISMCMYMMTLQQIKDALISAARRGVLIRFVIDKVNSRNCHVKLNLDHLSANGVVCLTSPSENEIMHHKFCLIDEKDPQAAKAFFGSVNLTAQAFCQNFEALILTNNQDIIERLSAEFEQLWTGFHCNSVCHYNSVKA</sequence>
<dbReference type="KEGG" id="dpa:109538898"/>
<dbReference type="InterPro" id="IPR001736">
    <property type="entry name" value="PLipase_D/transphosphatidylase"/>
</dbReference>
<organism evidence="9">
    <name type="scientific">Dendroctonus ponderosae</name>
    <name type="common">Mountain pine beetle</name>
    <dbReference type="NCBI Taxonomy" id="77166"/>
    <lineage>
        <taxon>Eukaryota</taxon>
        <taxon>Metazoa</taxon>
        <taxon>Ecdysozoa</taxon>
        <taxon>Arthropoda</taxon>
        <taxon>Hexapoda</taxon>
        <taxon>Insecta</taxon>
        <taxon>Pterygota</taxon>
        <taxon>Neoptera</taxon>
        <taxon>Endopterygota</taxon>
        <taxon>Coleoptera</taxon>
        <taxon>Polyphaga</taxon>
        <taxon>Cucujiformia</taxon>
        <taxon>Curculionidae</taxon>
        <taxon>Scolytinae</taxon>
        <taxon>Dendroctonus</taxon>
    </lineage>
</organism>
<accession>N6U5X6</accession>
<dbReference type="Gene3D" id="3.30.870.10">
    <property type="entry name" value="Endonuclease Chain A"/>
    <property type="match status" value="1"/>
</dbReference>
<evidence type="ECO:0000313" key="11">
    <source>
        <dbReference type="EnsemblMetazoa" id="XP_019761888.1"/>
    </source>
</evidence>
<dbReference type="PANTHER" id="PTHR43856:SF1">
    <property type="entry name" value="MITOCHONDRIAL CARDIOLIPIN HYDROLASE"/>
    <property type="match status" value="1"/>
</dbReference>
<dbReference type="GO" id="GO:0016042">
    <property type="term" value="P:lipid catabolic process"/>
    <property type="evidence" value="ECO:0007669"/>
    <property type="project" value="UniProtKB-KW"/>
</dbReference>
<evidence type="ECO:0000256" key="5">
    <source>
        <dbReference type="ARBA" id="ARBA00040549"/>
    </source>
</evidence>
<evidence type="ECO:0000313" key="13">
    <source>
        <dbReference type="Proteomes" id="UP000030742"/>
    </source>
</evidence>
<evidence type="ECO:0000256" key="1">
    <source>
        <dbReference type="ARBA" id="ARBA00022801"/>
    </source>
</evidence>
<keyword evidence="1" id="KW-0378">Hydrolase</keyword>
<dbReference type="EMBL" id="KB632256">
    <property type="protein sequence ID" value="ERL90738.1"/>
    <property type="molecule type" value="Genomic_DNA"/>
</dbReference>
<proteinExistence type="inferred from homology"/>
<evidence type="ECO:0000256" key="6">
    <source>
        <dbReference type="ARBA" id="ARBA00043167"/>
    </source>
</evidence>
<keyword evidence="7" id="KW-0472">Membrane</keyword>
<evidence type="ECO:0000313" key="12">
    <source>
        <dbReference type="Proteomes" id="UP000019118"/>
    </source>
</evidence>
<dbReference type="Proteomes" id="UP000019118">
    <property type="component" value="Unassembled WGS sequence"/>
</dbReference>
<dbReference type="Pfam" id="PF13091">
    <property type="entry name" value="PLDc_2"/>
    <property type="match status" value="1"/>
</dbReference>
<gene>
    <name evidence="10" type="ORF">D910_08085</name>
    <name evidence="9" type="ORF">YQE_07414</name>
</gene>
<comment type="similarity">
    <text evidence="4">Belongs to the phospholipase D family. MitoPLD/Zucchini subfamily.</text>
</comment>
<reference evidence="12 13" key="1">
    <citation type="journal article" date="2013" name="Genome Biol.">
        <title>Draft genome of the mountain pine beetle, Dendroctonus ponderosae Hopkins, a major forest pest.</title>
        <authorList>
            <person name="Keeling C.I."/>
            <person name="Yuen M.M."/>
            <person name="Liao N.Y."/>
            <person name="Docking T.R."/>
            <person name="Chan S.K."/>
            <person name="Taylor G.A."/>
            <person name="Palmquist D.L."/>
            <person name="Jackman S.D."/>
            <person name="Nguyen A."/>
            <person name="Li M."/>
            <person name="Henderson H."/>
            <person name="Janes J.K."/>
            <person name="Zhao Y."/>
            <person name="Pandoh P."/>
            <person name="Moore R."/>
            <person name="Sperling F.A."/>
            <person name="Huber D.P."/>
            <person name="Birol I."/>
            <person name="Jones S.J."/>
            <person name="Bohlmann J."/>
        </authorList>
    </citation>
    <scope>NUCLEOTIDE SEQUENCE</scope>
</reference>
<dbReference type="OrthoDB" id="5205528at2759"/>
<name>N6U5X6_DENPD</name>
<dbReference type="InterPro" id="IPR025202">
    <property type="entry name" value="PLD-like_dom"/>
</dbReference>
<dbReference type="OMA" id="RIWEEFD"/>
<feature type="domain" description="PLD phosphodiesterase" evidence="8">
    <location>
        <begin position="150"/>
        <end position="182"/>
    </location>
</feature>
<evidence type="ECO:0000256" key="3">
    <source>
        <dbReference type="ARBA" id="ARBA00023098"/>
    </source>
</evidence>
<dbReference type="STRING" id="77166.N6U5X6"/>
<keyword evidence="7" id="KW-0812">Transmembrane</keyword>
<dbReference type="AlphaFoldDB" id="N6U5X6"/>
<feature type="non-terminal residue" evidence="9">
    <location>
        <position position="1"/>
    </location>
</feature>
<evidence type="ECO:0000313" key="10">
    <source>
        <dbReference type="EMBL" id="ERL90738.1"/>
    </source>
</evidence>
<dbReference type="Proteomes" id="UP000030742">
    <property type="component" value="Unassembled WGS sequence"/>
</dbReference>
<protein>
    <recommendedName>
        <fullName evidence="5">Mitochondrial cardiolipin hydrolase</fullName>
    </recommendedName>
    <alternativeName>
        <fullName evidence="6">Mitochondrial phospholipase</fullName>
    </alternativeName>
</protein>
<dbReference type="GO" id="GO:0034587">
    <property type="term" value="P:piRNA processing"/>
    <property type="evidence" value="ECO:0007669"/>
    <property type="project" value="TreeGrafter"/>
</dbReference>
<evidence type="ECO:0000256" key="2">
    <source>
        <dbReference type="ARBA" id="ARBA00022963"/>
    </source>
</evidence>
<evidence type="ECO:0000259" key="8">
    <source>
        <dbReference type="PROSITE" id="PS50035"/>
    </source>
</evidence>
<evidence type="ECO:0000256" key="7">
    <source>
        <dbReference type="SAM" id="Phobius"/>
    </source>
</evidence>
<keyword evidence="3" id="KW-0443">Lipid metabolism</keyword>
<keyword evidence="2" id="KW-0442">Lipid degradation</keyword>
<evidence type="ECO:0000313" key="9">
    <source>
        <dbReference type="EMBL" id="ENN76041.1"/>
    </source>
</evidence>
<evidence type="ECO:0000256" key="4">
    <source>
        <dbReference type="ARBA" id="ARBA00038012"/>
    </source>
</evidence>
<keyword evidence="12" id="KW-1185">Reference proteome</keyword>
<dbReference type="InterPro" id="IPR051406">
    <property type="entry name" value="PLD_domain"/>
</dbReference>
<dbReference type="EMBL" id="KB740993">
    <property type="protein sequence ID" value="ENN76041.1"/>
    <property type="molecule type" value="Genomic_DNA"/>
</dbReference>
<feature type="transmembrane region" description="Helical" evidence="7">
    <location>
        <begin position="6"/>
        <end position="24"/>
    </location>
</feature>
<dbReference type="GO" id="GO:0005739">
    <property type="term" value="C:mitochondrion"/>
    <property type="evidence" value="ECO:0007669"/>
    <property type="project" value="TreeGrafter"/>
</dbReference>
<dbReference type="GO" id="GO:0016891">
    <property type="term" value="F:RNA endonuclease activity producing 5'-phosphomonoesters, hydrolytic mechanism"/>
    <property type="evidence" value="ECO:0007669"/>
    <property type="project" value="TreeGrafter"/>
</dbReference>
<dbReference type="EnsemblMetazoa" id="XM_019906329.1">
    <property type="protein sequence ID" value="XP_019761888.1"/>
    <property type="gene ID" value="LOC109538898"/>
</dbReference>
<keyword evidence="7" id="KW-1133">Transmembrane helix</keyword>
<dbReference type="PANTHER" id="PTHR43856">
    <property type="entry name" value="CARDIOLIPIN HYDROLASE"/>
    <property type="match status" value="1"/>
</dbReference>
<dbReference type="SUPFAM" id="SSF56024">
    <property type="entry name" value="Phospholipase D/nuclease"/>
    <property type="match status" value="1"/>
</dbReference>
<dbReference type="HOGENOM" id="CLU_080814_0_1_1"/>
<reference evidence="11" key="2">
    <citation type="submission" date="2024-08" db="UniProtKB">
        <authorList>
            <consortium name="EnsemblMetazoa"/>
        </authorList>
    </citation>
    <scope>IDENTIFICATION</scope>
</reference>
<dbReference type="PROSITE" id="PS50035">
    <property type="entry name" value="PLD"/>
    <property type="match status" value="1"/>
</dbReference>